<dbReference type="VEuPathDB" id="CryptoDB:cand_012570"/>
<organism evidence="2 3">
    <name type="scientific">Cryptosporidium andersoni</name>
    <dbReference type="NCBI Taxonomy" id="117008"/>
    <lineage>
        <taxon>Eukaryota</taxon>
        <taxon>Sar</taxon>
        <taxon>Alveolata</taxon>
        <taxon>Apicomplexa</taxon>
        <taxon>Conoidasida</taxon>
        <taxon>Coccidia</taxon>
        <taxon>Eucoccidiorida</taxon>
        <taxon>Eimeriorina</taxon>
        <taxon>Cryptosporidiidae</taxon>
        <taxon>Cryptosporidium</taxon>
    </lineage>
</organism>
<keyword evidence="1" id="KW-0732">Signal</keyword>
<feature type="chain" id="PRO_5012723904" evidence="1">
    <location>
        <begin position="25"/>
        <end position="1875"/>
    </location>
</feature>
<gene>
    <name evidence="2" type="ORF">cand_012570</name>
</gene>
<evidence type="ECO:0000313" key="2">
    <source>
        <dbReference type="EMBL" id="OII72307.1"/>
    </source>
</evidence>
<dbReference type="GeneID" id="92365442"/>
<evidence type="ECO:0000256" key="1">
    <source>
        <dbReference type="SAM" id="SignalP"/>
    </source>
</evidence>
<feature type="signal peptide" evidence="1">
    <location>
        <begin position="1"/>
        <end position="24"/>
    </location>
</feature>
<dbReference type="OrthoDB" id="337828at2759"/>
<proteinExistence type="predicted"/>
<dbReference type="EMBL" id="LRBS01000117">
    <property type="protein sequence ID" value="OII72307.1"/>
    <property type="molecule type" value="Genomic_DNA"/>
</dbReference>
<evidence type="ECO:0000313" key="3">
    <source>
        <dbReference type="Proteomes" id="UP000186804"/>
    </source>
</evidence>
<keyword evidence="3" id="KW-1185">Reference proteome</keyword>
<protein>
    <submittedName>
        <fullName evidence="2">Uncharacterized protein</fullName>
    </submittedName>
</protein>
<accession>A0A1J4MFS0</accession>
<comment type="caution">
    <text evidence="2">The sequence shown here is derived from an EMBL/GenBank/DDBJ whole genome shotgun (WGS) entry which is preliminary data.</text>
</comment>
<sequence>MFWYTLNVFYWIVVIYTALSSCHRQNPELNTFKIINNCPKTFTFRELRTYIREASHEAFKDFVEKFGENEESALYCFKSVNINDNPSEMELIIPDFEIMDDVQTRKFIQFLSYGYFFDCLDISICTNFLFWLVRHLRLIYLTPEASRSICIKIFLKGIRNYGDNYFKILIKENVIKKQLNDHYPTIEDINHAIKTITEIKEFRYLQDPIDLPDITANLNSIGNLKLKHRITMLQRGTYIPSIIASNSILSTRYLIRATRYILDRYIPPYRAYEIWKHSYNALTGKRIPNYETFMDKLILKKSPFDSWPHERDVLESIHTILKEDGIIIKELNIHANWYKKLKKEGYMLTVPKNVKTARWFCRFFQHHLHIFITPSMQVSYWKRILENLLENPKALHSDDPCFKVEDPKFPWPTCHHLPRNHPDYIPTSHDRVVDHLSYHFSRLIHNFVPQYPFSDMCVVTKQLINLNSYILYPIFSETNLKSTRKEREIRRFNYLYSMRRFKFNSIDIPLQEVLFFFPDNIKYQRHITKEDIKNALKKFTDEDIDKMFRLRTFLSDCSKIYSSLPSRDQWKDKQIYEFPPKIRQAIGATCKDLFLARPKCSLDVIPSSHPARDPSDYLAGELALRIFSYIRSIGILNVIPEMFCRSAIMVLSPILGIPAKTSEQVKREELRRLYKDLDISEALNKLSTYRELEKNTSNKKSGNKEELIKRKKLENALKPRWYEKGIFSRNNKLVDLSKLPNGSNRSIKELEEYTRLGRKLIAYTSLKNLPTKKFKKWCLEGLKNLFLEIDGIWNFILTQNNDLKKSVPSQNIKIYTKRLCKELTEWQISMSKKARNFLQRMWLTINRFQSYDFQKKTSKKVVSEEYWRKQSLNPEVYKFYEFLYHNLKEKYPHLSIMLPHIDPLPQEIKEMNKLGYNCPPPMMYGRDALPSVLKCIQYLYRYGLYILKGIILDFEELFILYKKALLESEYNSKVYIPPTYFLGWNSILYLIHEDDFSFYQYQTLCSLRPPSGKHENWYTFFEIVEVIARNFANQLHGSNIILPGTTDPFLNPPRTGIDSICQVVEKILRKVYKQEYIIEDYQGKVMSQEYRRKVQGQLQGLFMMNNTLKNKQNPQFEVVEDLAISIYTISFVQSCINVLMSEFGGLHYVTAAILCRKSPIWKSCDDIYTVDNYVANIQLNKPIENEVLQRLFKGIYIDIIAFELLEIVVSYFWIERGLKLDNELPLSYLDFCGTALKIHRKLKDKQFKDFNSACMHTLQGETLFRKEINGKLHIINDKVATDICSRSYWGQSCGHPVLQKAAQTIQHYSLQLLGTDSPIISLLPFCIMTYQMAFTKEPFSLCTKSLKMEGIVHNIGNRIKIDKKEADKAQKSVQKFWDISAIIPEVSYTPMNDPYGFLGHIIRTHTLNNVYLEDLKSICIKSGLVTYNCMENSKFAEGNPHLLNDEAETKKLNNEAFKMFSTQIMDTLPRTINELPIRIGTFNDICNIANSTYNVNSILFNVACVNSLGWQYIWNSQIYQWQRVPWEVAILYCSTTPRWLSCESWANRHQRVFQNLPEFEFARKYLNGTPLQRAGIDFFTMFFVNTITMYLEIAYPTKLKEDSPEYKYTEKLNADPSLLCPASIELLMSYENFEIYKLPLKLRSLLLENQGTYQIVREKKSIDGIPYLFFNYDCPEILQKRIRYLFESTEEQIKNMLQRIEKYNTVPSSKTMFLGVPKAWKSEFTRYEFGVRVCRRHYAWKQCKIQQIRGNKLLNPQTLNLIEITASAMYFKVITEEIILQGNVRDTQGFVRPSDVEFKSFCNLAAILFGERAMLLTKDRTLEIINEHIPSYLKFYLTEIYIAFLRTYQQFSRGIADSDTLNESKTKFNSDFSFT</sequence>
<name>A0A1J4MFS0_9CRYT</name>
<dbReference type="RefSeq" id="XP_067066902.1">
    <property type="nucleotide sequence ID" value="XM_067211494.1"/>
</dbReference>
<dbReference type="Proteomes" id="UP000186804">
    <property type="component" value="Unassembled WGS sequence"/>
</dbReference>
<reference evidence="2 3" key="1">
    <citation type="submission" date="2016-10" db="EMBL/GenBank/DDBJ databases">
        <title>Reductive evolution of mitochondrial metabolism and differential evolution of invasion-related proteins in Cryptosporidium.</title>
        <authorList>
            <person name="Liu S."/>
            <person name="Roellig D.M."/>
            <person name="Guo Y."/>
            <person name="Li N."/>
            <person name="Frace M.A."/>
            <person name="Tang K."/>
            <person name="Zhang L."/>
            <person name="Feng Y."/>
            <person name="Xiao L."/>
        </authorList>
    </citation>
    <scope>NUCLEOTIDE SEQUENCE [LARGE SCALE GENOMIC DNA]</scope>
    <source>
        <strain evidence="2">30847</strain>
    </source>
</reference>